<dbReference type="EMBL" id="KI894019">
    <property type="protein sequence ID" value="OCF27137.1"/>
    <property type="molecule type" value="Genomic_DNA"/>
</dbReference>
<keyword evidence="4" id="KW-1185">Reference proteome</keyword>
<evidence type="ECO:0000256" key="1">
    <source>
        <dbReference type="SAM" id="MobiDB-lite"/>
    </source>
</evidence>
<dbReference type="EMBL" id="CP144542">
    <property type="protein sequence ID" value="WVW81282.1"/>
    <property type="molecule type" value="Genomic_DNA"/>
</dbReference>
<name>A0A1B9G7X5_9TREE</name>
<dbReference type="AlphaFoldDB" id="A0A1B9G7X5"/>
<evidence type="ECO:0000313" key="4">
    <source>
        <dbReference type="Proteomes" id="UP000092730"/>
    </source>
</evidence>
<organism evidence="2">
    <name type="scientific">Kwoniella bestiolae CBS 10118</name>
    <dbReference type="NCBI Taxonomy" id="1296100"/>
    <lineage>
        <taxon>Eukaryota</taxon>
        <taxon>Fungi</taxon>
        <taxon>Dikarya</taxon>
        <taxon>Basidiomycota</taxon>
        <taxon>Agaricomycotina</taxon>
        <taxon>Tremellomycetes</taxon>
        <taxon>Tremellales</taxon>
        <taxon>Cryptococcaceae</taxon>
        <taxon>Kwoniella</taxon>
    </lineage>
</organism>
<reference evidence="3" key="2">
    <citation type="submission" date="2013-07" db="EMBL/GenBank/DDBJ databases">
        <authorList>
            <consortium name="The Broad Institute Genome Sequencing Platform"/>
            <person name="Cuomo C."/>
            <person name="Litvintseva A."/>
            <person name="Chen Y."/>
            <person name="Heitman J."/>
            <person name="Sun S."/>
            <person name="Springer D."/>
            <person name="Dromer F."/>
            <person name="Young S.K."/>
            <person name="Zeng Q."/>
            <person name="Gargeya S."/>
            <person name="Fitzgerald M."/>
            <person name="Abouelleil A."/>
            <person name="Alvarado L."/>
            <person name="Berlin A.M."/>
            <person name="Chapman S.B."/>
            <person name="Dewar J."/>
            <person name="Goldberg J."/>
            <person name="Griggs A."/>
            <person name="Gujja S."/>
            <person name="Hansen M."/>
            <person name="Howarth C."/>
            <person name="Imamovic A."/>
            <person name="Larimer J."/>
            <person name="McCowan C."/>
            <person name="Murphy C."/>
            <person name="Pearson M."/>
            <person name="Priest M."/>
            <person name="Roberts A."/>
            <person name="Saif S."/>
            <person name="Shea T."/>
            <person name="Sykes S."/>
            <person name="Wortman J."/>
            <person name="Nusbaum C."/>
            <person name="Birren B."/>
        </authorList>
    </citation>
    <scope>NUCLEOTIDE SEQUENCE</scope>
    <source>
        <strain evidence="3">CBS 10118</strain>
    </source>
</reference>
<proteinExistence type="predicted"/>
<feature type="region of interest" description="Disordered" evidence="1">
    <location>
        <begin position="1"/>
        <end position="26"/>
    </location>
</feature>
<gene>
    <name evidence="2" type="ORF">I302_01972</name>
    <name evidence="3" type="ORF">I302_103273</name>
</gene>
<reference evidence="2" key="3">
    <citation type="submission" date="2014-01" db="EMBL/GenBank/DDBJ databases">
        <title>Evolution of pathogenesis and genome organization in the Tremellales.</title>
        <authorList>
            <person name="Cuomo C."/>
            <person name="Litvintseva A."/>
            <person name="Heitman J."/>
            <person name="Chen Y."/>
            <person name="Sun S."/>
            <person name="Springer D."/>
            <person name="Dromer F."/>
            <person name="Young S."/>
            <person name="Zeng Q."/>
            <person name="Chapman S."/>
            <person name="Gujja S."/>
            <person name="Saif S."/>
            <person name="Birren B."/>
        </authorList>
    </citation>
    <scope>NUCLEOTIDE SEQUENCE</scope>
    <source>
        <strain evidence="2">CBS 10118</strain>
    </source>
</reference>
<evidence type="ECO:0000313" key="2">
    <source>
        <dbReference type="EMBL" id="OCF27137.1"/>
    </source>
</evidence>
<dbReference type="VEuPathDB" id="FungiDB:I302_01972"/>
<dbReference type="GeneID" id="30206371"/>
<dbReference type="KEGG" id="kbi:30206371"/>
<reference evidence="2" key="1">
    <citation type="submission" date="2013-07" db="EMBL/GenBank/DDBJ databases">
        <title>The Genome Sequence of Cryptococcus bestiolae CBS10118.</title>
        <authorList>
            <consortium name="The Broad Institute Genome Sequencing Platform"/>
            <person name="Cuomo C."/>
            <person name="Litvintseva A."/>
            <person name="Chen Y."/>
            <person name="Heitman J."/>
            <person name="Sun S."/>
            <person name="Springer D."/>
            <person name="Dromer F."/>
            <person name="Young S.K."/>
            <person name="Zeng Q."/>
            <person name="Gargeya S."/>
            <person name="Fitzgerald M."/>
            <person name="Abouelleil A."/>
            <person name="Alvarado L."/>
            <person name="Berlin A.M."/>
            <person name="Chapman S.B."/>
            <person name="Dewar J."/>
            <person name="Goldberg J."/>
            <person name="Griggs A."/>
            <person name="Gujja S."/>
            <person name="Hansen M."/>
            <person name="Howarth C."/>
            <person name="Imamovic A."/>
            <person name="Larimer J."/>
            <person name="McCowan C."/>
            <person name="Murphy C."/>
            <person name="Pearson M."/>
            <person name="Priest M."/>
            <person name="Roberts A."/>
            <person name="Saif S."/>
            <person name="Shea T."/>
            <person name="Sykes S."/>
            <person name="Wortman J."/>
            <person name="Nusbaum C."/>
            <person name="Birren B."/>
        </authorList>
    </citation>
    <scope>NUCLEOTIDE SEQUENCE [LARGE SCALE GENOMIC DNA]</scope>
    <source>
        <strain evidence="2">CBS 10118</strain>
    </source>
</reference>
<reference evidence="3" key="4">
    <citation type="submission" date="2024-02" db="EMBL/GenBank/DDBJ databases">
        <title>Comparative genomics of Cryptococcus and Kwoniella reveals pathogenesis evolution and contrasting modes of karyotype evolution via chromosome fusion or intercentromeric recombination.</title>
        <authorList>
            <person name="Coelho M.A."/>
            <person name="David-Palma M."/>
            <person name="Shea T."/>
            <person name="Bowers K."/>
            <person name="McGinley-Smith S."/>
            <person name="Mohammad A.W."/>
            <person name="Gnirke A."/>
            <person name="Yurkov A.M."/>
            <person name="Nowrousian M."/>
            <person name="Sun S."/>
            <person name="Cuomo C.A."/>
            <person name="Heitman J."/>
        </authorList>
    </citation>
    <scope>NUCLEOTIDE SEQUENCE</scope>
    <source>
        <strain evidence="3">CBS 10118</strain>
    </source>
</reference>
<protein>
    <submittedName>
        <fullName evidence="2">Uncharacterized protein</fullName>
    </submittedName>
</protein>
<sequence length="165" mass="18163">MSSRRGQTSSNQTGGSSNSSGTFCDPETERKYLSKISSGHQELSDFICGKRPNPPAPSDIAPFYMGGAAGCRHDLDLVSGSWSIAKILYERSKLRSKSLLPQQLSPKARDEVGNIRRQLFLGSQTDAELHAINGKFSFEPVIHKSEHHLLSPLGKPRRLAKEDEL</sequence>
<evidence type="ECO:0000313" key="3">
    <source>
        <dbReference type="EMBL" id="WVW81282.1"/>
    </source>
</evidence>
<feature type="compositionally biased region" description="Low complexity" evidence="1">
    <location>
        <begin position="1"/>
        <end position="22"/>
    </location>
</feature>
<dbReference type="RefSeq" id="XP_019048207.1">
    <property type="nucleotide sequence ID" value="XM_019188645.1"/>
</dbReference>
<accession>A0A1B9G7X5</accession>
<dbReference type="Proteomes" id="UP000092730">
    <property type="component" value="Chromosome 2"/>
</dbReference>